<dbReference type="OrthoDB" id="63332at2"/>
<evidence type="ECO:0000256" key="2">
    <source>
        <dbReference type="PROSITE-ProRule" id="PRU00335"/>
    </source>
</evidence>
<dbReference type="GO" id="GO:0000976">
    <property type="term" value="F:transcription cis-regulatory region binding"/>
    <property type="evidence" value="ECO:0007669"/>
    <property type="project" value="TreeGrafter"/>
</dbReference>
<dbReference type="EMBL" id="MBDL01000010">
    <property type="protein sequence ID" value="ODA12876.1"/>
    <property type="molecule type" value="Genomic_DNA"/>
</dbReference>
<gene>
    <name evidence="4" type="ORF">BBP83_10035</name>
</gene>
<dbReference type="Gene3D" id="1.10.357.10">
    <property type="entry name" value="Tetracycline Repressor, domain 2"/>
    <property type="match status" value="1"/>
</dbReference>
<feature type="domain" description="HTH tetR-type" evidence="3">
    <location>
        <begin position="8"/>
        <end position="68"/>
    </location>
</feature>
<dbReference type="Pfam" id="PF00440">
    <property type="entry name" value="TetR_N"/>
    <property type="match status" value="1"/>
</dbReference>
<accession>A0A1C3CVY4</accession>
<name>A0A1C3CVY4_9GAMM</name>
<dbReference type="PROSITE" id="PS50977">
    <property type="entry name" value="HTH_TETR_2"/>
    <property type="match status" value="1"/>
</dbReference>
<evidence type="ECO:0000313" key="4">
    <source>
        <dbReference type="EMBL" id="ODA12876.1"/>
    </source>
</evidence>
<dbReference type="InterPro" id="IPR001647">
    <property type="entry name" value="HTH_TetR"/>
</dbReference>
<sequence>MDRQAQFRAREALIFQVAEQLLLENGESGMTLDALAAELDLAKGTLYKHFQSKDELYMLLIIRNERMLLEMIKDTEKQFPEHLAFFMLHHLHHPERTVLFHQIEERLATTGAGIQLLFSELYQIRKQRLRLIIRMTESYLASIDSAMSVRDYLGSIWALTHGAAAILNSSFYQRYLGSRDTLRIAYIDQALALPKQVNTVNQFA</sequence>
<dbReference type="STRING" id="1891224.BBP83_10035"/>
<dbReference type="Proteomes" id="UP000186553">
    <property type="component" value="Unassembled WGS sequence"/>
</dbReference>
<dbReference type="AlphaFoldDB" id="A0A1C3CVY4"/>
<dbReference type="PRINTS" id="PR00455">
    <property type="entry name" value="HTHTETR"/>
</dbReference>
<dbReference type="GO" id="GO:0003700">
    <property type="term" value="F:DNA-binding transcription factor activity"/>
    <property type="evidence" value="ECO:0007669"/>
    <property type="project" value="TreeGrafter"/>
</dbReference>
<dbReference type="InterPro" id="IPR050109">
    <property type="entry name" value="HTH-type_TetR-like_transc_reg"/>
</dbReference>
<evidence type="ECO:0000313" key="5">
    <source>
        <dbReference type="Proteomes" id="UP000186553"/>
    </source>
</evidence>
<keyword evidence="1 2" id="KW-0238">DNA-binding</keyword>
<dbReference type="PANTHER" id="PTHR30055">
    <property type="entry name" value="HTH-TYPE TRANSCRIPTIONAL REGULATOR RUTR"/>
    <property type="match status" value="1"/>
</dbReference>
<proteinExistence type="predicted"/>
<dbReference type="PANTHER" id="PTHR30055:SF226">
    <property type="entry name" value="HTH-TYPE TRANSCRIPTIONAL REGULATOR PKSA"/>
    <property type="match status" value="1"/>
</dbReference>
<keyword evidence="5" id="KW-1185">Reference proteome</keyword>
<dbReference type="SUPFAM" id="SSF46689">
    <property type="entry name" value="Homeodomain-like"/>
    <property type="match status" value="1"/>
</dbReference>
<protein>
    <submittedName>
        <fullName evidence="4">TetR family transcriptional regulator</fullName>
    </submittedName>
</protein>
<dbReference type="RefSeq" id="WP_068888465.1">
    <property type="nucleotide sequence ID" value="NZ_CBCRUU010000018.1"/>
</dbReference>
<evidence type="ECO:0000259" key="3">
    <source>
        <dbReference type="PROSITE" id="PS50977"/>
    </source>
</evidence>
<evidence type="ECO:0000256" key="1">
    <source>
        <dbReference type="ARBA" id="ARBA00023125"/>
    </source>
</evidence>
<reference evidence="4 5" key="1">
    <citation type="submission" date="2016-07" db="EMBL/GenBank/DDBJ databases">
        <title>Acinetobacter sp. ANC 4603.</title>
        <authorList>
            <person name="Radolfova-Krizova L."/>
            <person name="Nemec A."/>
        </authorList>
    </citation>
    <scope>NUCLEOTIDE SEQUENCE [LARGE SCALE GENOMIC DNA]</scope>
    <source>
        <strain evidence="4 5">ANC 4603</strain>
    </source>
</reference>
<organism evidence="4 5">
    <name type="scientific">Acinetobacter celticus</name>
    <dbReference type="NCBI Taxonomy" id="1891224"/>
    <lineage>
        <taxon>Bacteria</taxon>
        <taxon>Pseudomonadati</taxon>
        <taxon>Pseudomonadota</taxon>
        <taxon>Gammaproteobacteria</taxon>
        <taxon>Moraxellales</taxon>
        <taxon>Moraxellaceae</taxon>
        <taxon>Acinetobacter</taxon>
    </lineage>
</organism>
<dbReference type="InterPro" id="IPR009057">
    <property type="entry name" value="Homeodomain-like_sf"/>
</dbReference>
<comment type="caution">
    <text evidence="4">The sequence shown here is derived from an EMBL/GenBank/DDBJ whole genome shotgun (WGS) entry which is preliminary data.</text>
</comment>
<feature type="DNA-binding region" description="H-T-H motif" evidence="2">
    <location>
        <begin position="31"/>
        <end position="50"/>
    </location>
</feature>